<proteinExistence type="predicted"/>
<protein>
    <submittedName>
        <fullName evidence="4">NmrA-like family protein</fullName>
    </submittedName>
</protein>
<dbReference type="EMBL" id="KZ805508">
    <property type="protein sequence ID" value="PVH95115.1"/>
    <property type="molecule type" value="Genomic_DNA"/>
</dbReference>
<dbReference type="InterPro" id="IPR045312">
    <property type="entry name" value="PCBER-like"/>
</dbReference>
<keyword evidence="5" id="KW-1185">Reference proteome</keyword>
<dbReference type="SUPFAM" id="SSF51735">
    <property type="entry name" value="NAD(P)-binding Rossmann-fold domains"/>
    <property type="match status" value="1"/>
</dbReference>
<dbReference type="CDD" id="cd05259">
    <property type="entry name" value="PCBER_SDR_a"/>
    <property type="match status" value="1"/>
</dbReference>
<dbReference type="InterPro" id="IPR051609">
    <property type="entry name" value="NmrA/Isoflavone_reductase-like"/>
</dbReference>
<keyword evidence="2" id="KW-0560">Oxidoreductase</keyword>
<accession>A0A2V1DAP1</accession>
<keyword evidence="1" id="KW-0521">NADP</keyword>
<dbReference type="GO" id="GO:0016491">
    <property type="term" value="F:oxidoreductase activity"/>
    <property type="evidence" value="ECO:0007669"/>
    <property type="project" value="UniProtKB-KW"/>
</dbReference>
<evidence type="ECO:0000313" key="5">
    <source>
        <dbReference type="Proteomes" id="UP000244855"/>
    </source>
</evidence>
<evidence type="ECO:0000313" key="4">
    <source>
        <dbReference type="EMBL" id="PVH95115.1"/>
    </source>
</evidence>
<dbReference type="STRING" id="97972.A0A2V1DAP1"/>
<evidence type="ECO:0000256" key="1">
    <source>
        <dbReference type="ARBA" id="ARBA00022857"/>
    </source>
</evidence>
<dbReference type="AlphaFoldDB" id="A0A2V1DAP1"/>
<dbReference type="Gene3D" id="3.90.25.10">
    <property type="entry name" value="UDP-galactose 4-epimerase, domain 1"/>
    <property type="match status" value="1"/>
</dbReference>
<organism evidence="4 5">
    <name type="scientific">Periconia macrospinosa</name>
    <dbReference type="NCBI Taxonomy" id="97972"/>
    <lineage>
        <taxon>Eukaryota</taxon>
        <taxon>Fungi</taxon>
        <taxon>Dikarya</taxon>
        <taxon>Ascomycota</taxon>
        <taxon>Pezizomycotina</taxon>
        <taxon>Dothideomycetes</taxon>
        <taxon>Pleosporomycetidae</taxon>
        <taxon>Pleosporales</taxon>
        <taxon>Massarineae</taxon>
        <taxon>Periconiaceae</taxon>
        <taxon>Periconia</taxon>
    </lineage>
</organism>
<evidence type="ECO:0000259" key="3">
    <source>
        <dbReference type="Pfam" id="PF05368"/>
    </source>
</evidence>
<dbReference type="Pfam" id="PF05368">
    <property type="entry name" value="NmrA"/>
    <property type="match status" value="1"/>
</dbReference>
<dbReference type="PANTHER" id="PTHR47706:SF9">
    <property type="entry name" value="NMRA-LIKE DOMAIN-CONTAINING PROTEIN-RELATED"/>
    <property type="match status" value="1"/>
</dbReference>
<dbReference type="Proteomes" id="UP000244855">
    <property type="component" value="Unassembled WGS sequence"/>
</dbReference>
<dbReference type="InterPro" id="IPR036291">
    <property type="entry name" value="NAD(P)-bd_dom_sf"/>
</dbReference>
<feature type="domain" description="NmrA-like" evidence="3">
    <location>
        <begin position="5"/>
        <end position="180"/>
    </location>
</feature>
<dbReference type="InterPro" id="IPR008030">
    <property type="entry name" value="NmrA-like"/>
</dbReference>
<dbReference type="Gene3D" id="3.40.50.720">
    <property type="entry name" value="NAD(P)-binding Rossmann-like Domain"/>
    <property type="match status" value="1"/>
</dbReference>
<reference evidence="4 5" key="1">
    <citation type="journal article" date="2018" name="Sci. Rep.">
        <title>Comparative genomics provides insights into the lifestyle and reveals functional heterogeneity of dark septate endophytic fungi.</title>
        <authorList>
            <person name="Knapp D.G."/>
            <person name="Nemeth J.B."/>
            <person name="Barry K."/>
            <person name="Hainaut M."/>
            <person name="Henrissat B."/>
            <person name="Johnson J."/>
            <person name="Kuo A."/>
            <person name="Lim J.H.P."/>
            <person name="Lipzen A."/>
            <person name="Nolan M."/>
            <person name="Ohm R.A."/>
            <person name="Tamas L."/>
            <person name="Grigoriev I.V."/>
            <person name="Spatafora J.W."/>
            <person name="Nagy L.G."/>
            <person name="Kovacs G.M."/>
        </authorList>
    </citation>
    <scope>NUCLEOTIDE SEQUENCE [LARGE SCALE GENOMIC DNA]</scope>
    <source>
        <strain evidence="4 5">DSE2036</strain>
    </source>
</reference>
<name>A0A2V1DAP1_9PLEO</name>
<dbReference type="PANTHER" id="PTHR47706">
    <property type="entry name" value="NMRA-LIKE FAMILY PROTEIN"/>
    <property type="match status" value="1"/>
</dbReference>
<dbReference type="OrthoDB" id="9974981at2759"/>
<sequence>MPLNRVLLIGGSGNLGSLILKYLLASPSHPTTSVLSRRSAADTQYPSGVSVVEIDDDYPSAQLVGAFREADVVISAISMAGMHHQHKFIDACVEAKVQRYIPTEFGLDDLPQWLLNLRPMFKTKHDIRDYLASKEHTGLTWTSICCNVFFEMGIENGFFQFHWNEKKAILIGDETIRWPATTLSTVAIATVKVIEKEEPTANKILLIRDFLVSQKDILDEIQNRTGKWDVEKRELDPWLEEAKENVKQGHNEGLPRLTFAVARAAGDWSKKENFANSLLELPRKTFDEEIERVLRSMQEKR</sequence>
<evidence type="ECO:0000256" key="2">
    <source>
        <dbReference type="ARBA" id="ARBA00023002"/>
    </source>
</evidence>
<gene>
    <name evidence="4" type="ORF">DM02DRAFT_618110</name>
</gene>